<evidence type="ECO:0000313" key="1">
    <source>
        <dbReference type="EMBL" id="BDR54278.1"/>
    </source>
</evidence>
<gene>
    <name evidence="1" type="ORF">KIMH_03890</name>
</gene>
<name>A0ABN6SF23_9BIFI</name>
<proteinExistence type="predicted"/>
<dbReference type="EMBL" id="AP026800">
    <property type="protein sequence ID" value="BDR54278.1"/>
    <property type="molecule type" value="Genomic_DNA"/>
</dbReference>
<accession>A0ABN6SF23</accession>
<protein>
    <recommendedName>
        <fullName evidence="3">Integrase</fullName>
    </recommendedName>
</protein>
<organism evidence="1 2">
    <name type="scientific">Bombiscardovia apis</name>
    <dbReference type="NCBI Taxonomy" id="2932182"/>
    <lineage>
        <taxon>Bacteria</taxon>
        <taxon>Bacillati</taxon>
        <taxon>Actinomycetota</taxon>
        <taxon>Actinomycetes</taxon>
        <taxon>Bifidobacteriales</taxon>
        <taxon>Bifidobacteriaceae</taxon>
        <taxon>Bombiscardovia</taxon>
    </lineage>
</organism>
<keyword evidence="2" id="KW-1185">Reference proteome</keyword>
<evidence type="ECO:0000313" key="2">
    <source>
        <dbReference type="Proteomes" id="UP001321748"/>
    </source>
</evidence>
<dbReference type="Proteomes" id="UP001321748">
    <property type="component" value="Chromosome"/>
</dbReference>
<evidence type="ECO:0008006" key="3">
    <source>
        <dbReference type="Google" id="ProtNLM"/>
    </source>
</evidence>
<reference evidence="1 2" key="1">
    <citation type="journal article" date="2023" name="Microbiol. Spectr.">
        <title>Symbiosis of Carpenter Bees with Uncharacterized Lactic Acid Bacteria Showing NAD Auxotrophy.</title>
        <authorList>
            <person name="Kawasaki S."/>
            <person name="Ozawa K."/>
            <person name="Mori T."/>
            <person name="Yamamoto A."/>
            <person name="Ito M."/>
            <person name="Ohkuma M."/>
            <person name="Sakamoto M."/>
            <person name="Matsutani M."/>
        </authorList>
    </citation>
    <scope>NUCLEOTIDE SEQUENCE [LARGE SCALE GENOMIC DNA]</scope>
    <source>
        <strain evidence="1 2">KimH</strain>
    </source>
</reference>
<sequence>MVLTRPPDITMSWELRLGHASARVMLKRAMWSNVKAVSKKACGRMCLSLTDGLKTKKNTADLE</sequence>